<name>A0A5N0EDX2_9NOCA</name>
<accession>A0A5N0EDX2</accession>
<comment type="caution">
    <text evidence="1">The sequence shown here is derived from an EMBL/GenBank/DDBJ whole genome shotgun (WGS) entry which is preliminary data.</text>
</comment>
<proteinExistence type="predicted"/>
<protein>
    <submittedName>
        <fullName evidence="1">Uncharacterized protein</fullName>
    </submittedName>
</protein>
<gene>
    <name evidence="1" type="ORF">F3087_18310</name>
</gene>
<dbReference type="EMBL" id="VXLC01000006">
    <property type="protein sequence ID" value="KAA8887612.1"/>
    <property type="molecule type" value="Genomic_DNA"/>
</dbReference>
<evidence type="ECO:0000313" key="2">
    <source>
        <dbReference type="Proteomes" id="UP000323876"/>
    </source>
</evidence>
<keyword evidence="2" id="KW-1185">Reference proteome</keyword>
<evidence type="ECO:0000313" key="1">
    <source>
        <dbReference type="EMBL" id="KAA8887612.1"/>
    </source>
</evidence>
<organism evidence="1 2">
    <name type="scientific">Nocardia colli</name>
    <dbReference type="NCBI Taxonomy" id="2545717"/>
    <lineage>
        <taxon>Bacteria</taxon>
        <taxon>Bacillati</taxon>
        <taxon>Actinomycetota</taxon>
        <taxon>Actinomycetes</taxon>
        <taxon>Mycobacteriales</taxon>
        <taxon>Nocardiaceae</taxon>
        <taxon>Nocardia</taxon>
    </lineage>
</organism>
<dbReference type="Proteomes" id="UP000323876">
    <property type="component" value="Unassembled WGS sequence"/>
</dbReference>
<sequence>MSEFGIKVTVVSAVVLALGIAMGSGVSNAKPTDYSTLSCPQLALLAEKYDSIANSAGYGDSPAAQARALQAIQAANKAAEIHLIMSKKC</sequence>
<reference evidence="1 2" key="1">
    <citation type="submission" date="2019-09" db="EMBL/GenBank/DDBJ databases">
        <authorList>
            <person name="Wang X."/>
        </authorList>
    </citation>
    <scope>NUCLEOTIDE SEQUENCE [LARGE SCALE GENOMIC DNA]</scope>
    <source>
        <strain evidence="1 2">CICC 11023</strain>
    </source>
</reference>
<dbReference type="AlphaFoldDB" id="A0A5N0EDX2"/>
<dbReference type="RefSeq" id="WP_150403182.1">
    <property type="nucleotide sequence ID" value="NZ_VXLC01000006.1"/>
</dbReference>